<dbReference type="Proteomes" id="UP000664096">
    <property type="component" value="Unassembled WGS sequence"/>
</dbReference>
<name>A0A939EEW3_9HYPH</name>
<dbReference type="HAMAP" id="MF_04110">
    <property type="entry name" value="ENDOLYSIN_T4"/>
    <property type="match status" value="1"/>
</dbReference>
<keyword evidence="4 6" id="KW-0378">Hydrolase</keyword>
<comment type="similarity">
    <text evidence="6">Belongs to the glycosyl hydrolase 24 family.</text>
</comment>
<comment type="caution">
    <text evidence="8">The sequence shown here is derived from an EMBL/GenBank/DDBJ whole genome shotgun (WGS) entry which is preliminary data.</text>
</comment>
<evidence type="ECO:0000313" key="9">
    <source>
        <dbReference type="Proteomes" id="UP000664096"/>
    </source>
</evidence>
<feature type="chain" id="PRO_5037117930" description="Lysozyme" evidence="7">
    <location>
        <begin position="23"/>
        <end position="168"/>
    </location>
</feature>
<evidence type="ECO:0000256" key="2">
    <source>
        <dbReference type="ARBA" id="ARBA00022529"/>
    </source>
</evidence>
<gene>
    <name evidence="8" type="ORF">JF539_15175</name>
</gene>
<dbReference type="SUPFAM" id="SSF53955">
    <property type="entry name" value="Lysozyme-like"/>
    <property type="match status" value="1"/>
</dbReference>
<accession>A0A939EEW3</accession>
<evidence type="ECO:0000256" key="4">
    <source>
        <dbReference type="ARBA" id="ARBA00022801"/>
    </source>
</evidence>
<evidence type="ECO:0000256" key="6">
    <source>
        <dbReference type="RuleBase" id="RU003788"/>
    </source>
</evidence>
<dbReference type="InterPro" id="IPR034690">
    <property type="entry name" value="Endolysin_T4_type"/>
</dbReference>
<feature type="signal peptide" evidence="7">
    <location>
        <begin position="1"/>
        <end position="22"/>
    </location>
</feature>
<dbReference type="PANTHER" id="PTHR38107">
    <property type="match status" value="1"/>
</dbReference>
<sequence length="168" mass="18555">MSKRAKAALASGLGLVALTATYLTVPWEGTENTAYWDRLGRVWTVCTGETKGVKKGDTYTDKECAAMLYETLEKDYRRPLQKCVSSYDALPLSLQAAMLDAAYNVGTGAICRSTAAKRARDRQYAGACKALTWFNKAGGKRIRGLVLRREHGDRLRMGEYELCMAGLK</sequence>
<dbReference type="CDD" id="cd16900">
    <property type="entry name" value="endolysin_R21-like"/>
    <property type="match status" value="1"/>
</dbReference>
<dbReference type="InterPro" id="IPR023347">
    <property type="entry name" value="Lysozyme_dom_sf"/>
</dbReference>
<proteinExistence type="inferred from homology"/>
<dbReference type="Pfam" id="PF00959">
    <property type="entry name" value="Phage_lysozyme"/>
    <property type="match status" value="1"/>
</dbReference>
<evidence type="ECO:0000313" key="8">
    <source>
        <dbReference type="EMBL" id="MBN9671688.1"/>
    </source>
</evidence>
<dbReference type="InterPro" id="IPR051018">
    <property type="entry name" value="Bacteriophage_GH24"/>
</dbReference>
<evidence type="ECO:0000256" key="7">
    <source>
        <dbReference type="SAM" id="SignalP"/>
    </source>
</evidence>
<dbReference type="GO" id="GO:0031640">
    <property type="term" value="P:killing of cells of another organism"/>
    <property type="evidence" value="ECO:0007669"/>
    <property type="project" value="UniProtKB-KW"/>
</dbReference>
<keyword evidence="2 6" id="KW-0929">Antimicrobial</keyword>
<protein>
    <recommendedName>
        <fullName evidence="6">Lysozyme</fullName>
        <ecNumber evidence="6">3.2.1.17</ecNumber>
    </recommendedName>
</protein>
<dbReference type="GO" id="GO:0009253">
    <property type="term" value="P:peptidoglycan catabolic process"/>
    <property type="evidence" value="ECO:0007669"/>
    <property type="project" value="InterPro"/>
</dbReference>
<evidence type="ECO:0000256" key="5">
    <source>
        <dbReference type="ARBA" id="ARBA00023295"/>
    </source>
</evidence>
<dbReference type="InterPro" id="IPR023346">
    <property type="entry name" value="Lysozyme-like_dom_sf"/>
</dbReference>
<keyword evidence="7" id="KW-0732">Signal</keyword>
<comment type="catalytic activity">
    <reaction evidence="1 6">
        <text>Hydrolysis of (1-&gt;4)-beta-linkages between N-acetylmuramic acid and N-acetyl-D-glucosamine residues in a peptidoglycan and between N-acetyl-D-glucosamine residues in chitodextrins.</text>
        <dbReference type="EC" id="3.2.1.17"/>
    </reaction>
</comment>
<dbReference type="EMBL" id="JAEKJZ010000002">
    <property type="protein sequence ID" value="MBN9671688.1"/>
    <property type="molecule type" value="Genomic_DNA"/>
</dbReference>
<dbReference type="AlphaFoldDB" id="A0A939EEW3"/>
<reference evidence="8" key="1">
    <citation type="submission" date="2020-12" db="EMBL/GenBank/DDBJ databases">
        <title>Oil enriched cultivation method for isolating marine PHA-producing bacteria.</title>
        <authorList>
            <person name="Zheng W."/>
            <person name="Yu S."/>
            <person name="Huang Y."/>
        </authorList>
    </citation>
    <scope>NUCLEOTIDE SEQUENCE</scope>
    <source>
        <strain evidence="8">SY-2-12</strain>
    </source>
</reference>
<dbReference type="Gene3D" id="1.10.530.40">
    <property type="match status" value="1"/>
</dbReference>
<dbReference type="EC" id="3.2.1.17" evidence="6"/>
<keyword evidence="5 6" id="KW-0326">Glycosidase</keyword>
<evidence type="ECO:0000256" key="1">
    <source>
        <dbReference type="ARBA" id="ARBA00000632"/>
    </source>
</evidence>
<evidence type="ECO:0000256" key="3">
    <source>
        <dbReference type="ARBA" id="ARBA00022638"/>
    </source>
</evidence>
<dbReference type="RefSeq" id="WP_207141501.1">
    <property type="nucleotide sequence ID" value="NZ_JAEKJZ010000002.1"/>
</dbReference>
<dbReference type="GO" id="GO:0016998">
    <property type="term" value="P:cell wall macromolecule catabolic process"/>
    <property type="evidence" value="ECO:0007669"/>
    <property type="project" value="InterPro"/>
</dbReference>
<dbReference type="GO" id="GO:0042742">
    <property type="term" value="P:defense response to bacterium"/>
    <property type="evidence" value="ECO:0007669"/>
    <property type="project" value="UniProtKB-KW"/>
</dbReference>
<keyword evidence="3 6" id="KW-0081">Bacteriolytic enzyme</keyword>
<dbReference type="InterPro" id="IPR002196">
    <property type="entry name" value="Glyco_hydro_24"/>
</dbReference>
<organism evidence="8 9">
    <name type="scientific">Roseibium aggregatum</name>
    <dbReference type="NCBI Taxonomy" id="187304"/>
    <lineage>
        <taxon>Bacteria</taxon>
        <taxon>Pseudomonadati</taxon>
        <taxon>Pseudomonadota</taxon>
        <taxon>Alphaproteobacteria</taxon>
        <taxon>Hyphomicrobiales</taxon>
        <taxon>Stappiaceae</taxon>
        <taxon>Roseibium</taxon>
    </lineage>
</organism>
<dbReference type="GO" id="GO:0003796">
    <property type="term" value="F:lysozyme activity"/>
    <property type="evidence" value="ECO:0007669"/>
    <property type="project" value="UniProtKB-EC"/>
</dbReference>
<dbReference type="PANTHER" id="PTHR38107:SF3">
    <property type="entry name" value="LYSOZYME RRRD-RELATED"/>
    <property type="match status" value="1"/>
</dbReference>